<evidence type="ECO:0000313" key="9">
    <source>
        <dbReference type="EMBL" id="OGK51302.1"/>
    </source>
</evidence>
<evidence type="ECO:0000256" key="1">
    <source>
        <dbReference type="ARBA" id="ARBA00022741"/>
    </source>
</evidence>
<comment type="catalytic activity">
    <reaction evidence="6 7">
        <text>5-amino-1-(5-phospho-beta-D-ribosyl)imidazole + hydrogencarbonate + ATP = 5-carboxyamino-1-(5-phospho-D-ribosyl)imidazole + ADP + phosphate + 2 H(+)</text>
        <dbReference type="Rhea" id="RHEA:19317"/>
        <dbReference type="ChEBI" id="CHEBI:15378"/>
        <dbReference type="ChEBI" id="CHEBI:17544"/>
        <dbReference type="ChEBI" id="CHEBI:30616"/>
        <dbReference type="ChEBI" id="CHEBI:43474"/>
        <dbReference type="ChEBI" id="CHEBI:58730"/>
        <dbReference type="ChEBI" id="CHEBI:137981"/>
        <dbReference type="ChEBI" id="CHEBI:456216"/>
        <dbReference type="EC" id="6.3.4.18"/>
    </reaction>
</comment>
<dbReference type="GO" id="GO:0006189">
    <property type="term" value="P:'de novo' IMP biosynthetic process"/>
    <property type="evidence" value="ECO:0007669"/>
    <property type="project" value="UniProtKB-UniRule"/>
</dbReference>
<dbReference type="Pfam" id="PF02222">
    <property type="entry name" value="ATP-grasp"/>
    <property type="match status" value="1"/>
</dbReference>
<dbReference type="Proteomes" id="UP000178558">
    <property type="component" value="Unassembled WGS sequence"/>
</dbReference>
<dbReference type="UniPathway" id="UPA00074">
    <property type="reaction ID" value="UER00942"/>
</dbReference>
<dbReference type="InterPro" id="IPR011054">
    <property type="entry name" value="Rudment_hybrid_motif"/>
</dbReference>
<evidence type="ECO:0000256" key="3">
    <source>
        <dbReference type="ARBA" id="ARBA00022793"/>
    </source>
</evidence>
<evidence type="ECO:0000313" key="10">
    <source>
        <dbReference type="Proteomes" id="UP000178558"/>
    </source>
</evidence>
<feature type="domain" description="ATP-grasp" evidence="8">
    <location>
        <begin position="106"/>
        <end position="292"/>
    </location>
</feature>
<evidence type="ECO:0000256" key="2">
    <source>
        <dbReference type="ARBA" id="ARBA00022755"/>
    </source>
</evidence>
<comment type="function">
    <text evidence="7">Catalyzes the ATP-dependent conversion of 5-aminoimidazole ribonucleotide (AIR) and HCO(3)- to N5-carboxyaminoimidazole ribonucleotide (N5-CAIR).</text>
</comment>
<dbReference type="InterPro" id="IPR013815">
    <property type="entry name" value="ATP_grasp_subdomain_1"/>
</dbReference>
<dbReference type="InterPro" id="IPR003135">
    <property type="entry name" value="ATP-grasp_carboxylate-amine"/>
</dbReference>
<dbReference type="PANTHER" id="PTHR11609">
    <property type="entry name" value="PURINE BIOSYNTHESIS PROTEIN 6/7, PUR6/7"/>
    <property type="match status" value="1"/>
</dbReference>
<evidence type="ECO:0000259" key="8">
    <source>
        <dbReference type="PROSITE" id="PS50975"/>
    </source>
</evidence>
<dbReference type="EC" id="6.3.4.18" evidence="6 7"/>
<dbReference type="Gene3D" id="3.30.1490.20">
    <property type="entry name" value="ATP-grasp fold, A domain"/>
    <property type="match status" value="1"/>
</dbReference>
<dbReference type="Pfam" id="PF22660">
    <property type="entry name" value="RS_preATP-grasp-like"/>
    <property type="match status" value="1"/>
</dbReference>
<comment type="caution">
    <text evidence="9">The sequence shown here is derived from an EMBL/GenBank/DDBJ whole genome shotgun (WGS) entry which is preliminary data.</text>
</comment>
<evidence type="ECO:0000256" key="7">
    <source>
        <dbReference type="RuleBase" id="RU361200"/>
    </source>
</evidence>
<dbReference type="AlphaFoldDB" id="A0A1F7J6Q4"/>
<comment type="caution">
    <text evidence="6">Lacks conserved residue(s) required for the propagation of feature annotation.</text>
</comment>
<dbReference type="GO" id="GO:0005829">
    <property type="term" value="C:cytosol"/>
    <property type="evidence" value="ECO:0007669"/>
    <property type="project" value="TreeGrafter"/>
</dbReference>
<dbReference type="GO" id="GO:0046872">
    <property type="term" value="F:metal ion binding"/>
    <property type="evidence" value="ECO:0007669"/>
    <property type="project" value="InterPro"/>
</dbReference>
<dbReference type="InterPro" id="IPR005875">
    <property type="entry name" value="PurK"/>
</dbReference>
<name>A0A1F7J6Q4_9BACT</name>
<dbReference type="NCBIfam" id="NF004675">
    <property type="entry name" value="PRK06019.1-1"/>
    <property type="match status" value="1"/>
</dbReference>
<evidence type="ECO:0000256" key="6">
    <source>
        <dbReference type="HAMAP-Rule" id="MF_01928"/>
    </source>
</evidence>
<dbReference type="SUPFAM" id="SSF52440">
    <property type="entry name" value="PreATP-grasp domain"/>
    <property type="match status" value="1"/>
</dbReference>
<dbReference type="Gene3D" id="3.40.50.20">
    <property type="match status" value="1"/>
</dbReference>
<sequence>MKNRIGIVGGGQLGRMMAFSAKQLGFTVHVVDPTAQSPAGQVVDSQIVADYKDQKAIKNLAKKSDFLTFEVELANADILNRLTKQGIKVNPSAKTLGIIKDKFAQKAFLRKHRISVADFAIVENKKEIEKYAKKYGYPFLLKARFDAYDGRGNFLVKNQNDISKGIEKLKERKLYIEKNIPFVKELSIIVVRSINGNIVVYPVCETIHKRNICDVVIVPAPVSKNIKKKTERLARKVMKSLKGAGAFGIEMFLTKKGNVLINEIAPRVHNSGHYTIEACITSQFEQHIRAVTGLPLGSTEMKVPAAVMINILGERTGPSKLKGLKKTLTIPQVFVHVYGKMETKIDRKMGHITALGKNIKDAYKKARLARKYISI</sequence>
<dbReference type="InterPro" id="IPR054350">
    <property type="entry name" value="PurT/PurK_preATP-grasp"/>
</dbReference>
<dbReference type="NCBIfam" id="TIGR01161">
    <property type="entry name" value="purK"/>
    <property type="match status" value="1"/>
</dbReference>
<dbReference type="GO" id="GO:0005524">
    <property type="term" value="F:ATP binding"/>
    <property type="evidence" value="ECO:0007669"/>
    <property type="project" value="UniProtKB-UniRule"/>
</dbReference>
<organism evidence="9 10">
    <name type="scientific">Candidatus Roizmanbacteria bacterium RIFCSPLOWO2_01_FULL_40_42</name>
    <dbReference type="NCBI Taxonomy" id="1802066"/>
    <lineage>
        <taxon>Bacteria</taxon>
        <taxon>Candidatus Roizmaniibacteriota</taxon>
    </lineage>
</organism>
<keyword evidence="3" id="KW-0210">Decarboxylase</keyword>
<accession>A0A1F7J6Q4</accession>
<keyword evidence="5" id="KW-0456">Lyase</keyword>
<comment type="similarity">
    <text evidence="6 7">Belongs to the PurK/PurT family.</text>
</comment>
<comment type="subunit">
    <text evidence="6 7">Homodimer.</text>
</comment>
<keyword evidence="4 6" id="KW-0067">ATP-binding</keyword>
<comment type="function">
    <text evidence="6">Catalyzes the ATP-dependent conversion of 5-aminoimidazole ribonucleotide (AIR) and HCO(3)(-) to N5-carboxyaminoimidazole ribonucleotide (N5-CAIR).</text>
</comment>
<keyword evidence="6 7" id="KW-0436">Ligase</keyword>
<dbReference type="HAMAP" id="MF_01928">
    <property type="entry name" value="PurK"/>
    <property type="match status" value="1"/>
</dbReference>
<dbReference type="GO" id="GO:0034028">
    <property type="term" value="F:5-(carboxyamino)imidazole ribonucleotide synthase activity"/>
    <property type="evidence" value="ECO:0007669"/>
    <property type="project" value="UniProtKB-UniRule"/>
</dbReference>
<dbReference type="SUPFAM" id="SSF56059">
    <property type="entry name" value="Glutathione synthetase ATP-binding domain-like"/>
    <property type="match status" value="1"/>
</dbReference>
<dbReference type="PROSITE" id="PS50975">
    <property type="entry name" value="ATP_GRASP"/>
    <property type="match status" value="1"/>
</dbReference>
<feature type="binding site" evidence="6">
    <location>
        <position position="185"/>
    </location>
    <ligand>
        <name>ATP</name>
        <dbReference type="ChEBI" id="CHEBI:30616"/>
    </ligand>
</feature>
<dbReference type="Gene3D" id="3.30.470.20">
    <property type="entry name" value="ATP-grasp fold, B domain"/>
    <property type="match status" value="1"/>
</dbReference>
<comment type="pathway">
    <text evidence="6 7">Purine metabolism; IMP biosynthesis via de novo pathway; 5-amino-1-(5-phospho-D-ribosyl)imidazole-4-carboxylate from 5-amino-1-(5-phospho-D-ribosyl)imidazole (N5-CAIR route): step 1/2.</text>
</comment>
<evidence type="ECO:0000256" key="4">
    <source>
        <dbReference type="ARBA" id="ARBA00022840"/>
    </source>
</evidence>
<proteinExistence type="inferred from homology"/>
<feature type="binding site" evidence="6">
    <location>
        <position position="208"/>
    </location>
    <ligand>
        <name>ATP</name>
        <dbReference type="ChEBI" id="CHEBI:30616"/>
    </ligand>
</feature>
<feature type="binding site" evidence="6">
    <location>
        <begin position="262"/>
        <end position="263"/>
    </location>
    <ligand>
        <name>ATP</name>
        <dbReference type="ChEBI" id="CHEBI:30616"/>
    </ligand>
</feature>
<dbReference type="FunFam" id="3.30.470.20:FF:000037">
    <property type="entry name" value="Phosphoribosylaminoimidazole carboxylase, chloroplastic"/>
    <property type="match status" value="1"/>
</dbReference>
<keyword evidence="1 6" id="KW-0547">Nucleotide-binding</keyword>
<keyword evidence="2 6" id="KW-0658">Purine biosynthesis</keyword>
<dbReference type="Pfam" id="PF17769">
    <property type="entry name" value="PurK_C"/>
    <property type="match status" value="1"/>
</dbReference>
<dbReference type="InterPro" id="IPR040686">
    <property type="entry name" value="PurK_C"/>
</dbReference>
<reference evidence="9 10" key="1">
    <citation type="journal article" date="2016" name="Nat. Commun.">
        <title>Thousands of microbial genomes shed light on interconnected biogeochemical processes in an aquifer system.</title>
        <authorList>
            <person name="Anantharaman K."/>
            <person name="Brown C.T."/>
            <person name="Hug L.A."/>
            <person name="Sharon I."/>
            <person name="Castelle C.J."/>
            <person name="Probst A.J."/>
            <person name="Thomas B.C."/>
            <person name="Singh A."/>
            <person name="Wilkins M.J."/>
            <person name="Karaoz U."/>
            <person name="Brodie E.L."/>
            <person name="Williams K.H."/>
            <person name="Hubbard S.S."/>
            <person name="Banfield J.F."/>
        </authorList>
    </citation>
    <scope>NUCLEOTIDE SEQUENCE [LARGE SCALE GENOMIC DNA]</scope>
</reference>
<gene>
    <name evidence="6 7" type="primary">purK</name>
    <name evidence="9" type="ORF">A3B50_02550</name>
</gene>
<dbReference type="SUPFAM" id="SSF51246">
    <property type="entry name" value="Rudiment single hybrid motif"/>
    <property type="match status" value="1"/>
</dbReference>
<dbReference type="InterPro" id="IPR011761">
    <property type="entry name" value="ATP-grasp"/>
</dbReference>
<feature type="binding site" evidence="6">
    <location>
        <position position="102"/>
    </location>
    <ligand>
        <name>ATP</name>
        <dbReference type="ChEBI" id="CHEBI:30616"/>
    </ligand>
</feature>
<dbReference type="PANTHER" id="PTHR11609:SF5">
    <property type="entry name" value="PHOSPHORIBOSYLAMINOIMIDAZOLE CARBOXYLASE"/>
    <property type="match status" value="1"/>
</dbReference>
<protein>
    <recommendedName>
        <fullName evidence="6 7">N5-carboxyaminoimidazole ribonucleotide synthase</fullName>
        <shortName evidence="6 7">N5-CAIR synthase</shortName>
        <ecNumber evidence="6 7">6.3.4.18</ecNumber>
    </recommendedName>
    <alternativeName>
        <fullName evidence="6 7">5-(carboxyamino)imidazole ribonucleotide synthetase</fullName>
    </alternativeName>
</protein>
<evidence type="ECO:0000256" key="5">
    <source>
        <dbReference type="ARBA" id="ARBA00023239"/>
    </source>
</evidence>
<dbReference type="InterPro" id="IPR016185">
    <property type="entry name" value="PreATP-grasp_dom_sf"/>
</dbReference>
<dbReference type="NCBIfam" id="NF004679">
    <property type="entry name" value="PRK06019.1-5"/>
    <property type="match status" value="1"/>
</dbReference>
<dbReference type="GO" id="GO:0004638">
    <property type="term" value="F:phosphoribosylaminoimidazole carboxylase activity"/>
    <property type="evidence" value="ECO:0007669"/>
    <property type="project" value="InterPro"/>
</dbReference>
<feature type="binding site" evidence="6">
    <location>
        <begin position="177"/>
        <end position="180"/>
    </location>
    <ligand>
        <name>ATP</name>
        <dbReference type="ChEBI" id="CHEBI:30616"/>
    </ligand>
</feature>
<dbReference type="EMBL" id="MGAQ01000001">
    <property type="protein sequence ID" value="OGK51302.1"/>
    <property type="molecule type" value="Genomic_DNA"/>
</dbReference>
<feature type="binding site" evidence="6">
    <location>
        <position position="142"/>
    </location>
    <ligand>
        <name>ATP</name>
        <dbReference type="ChEBI" id="CHEBI:30616"/>
    </ligand>
</feature>